<feature type="transmembrane region" description="Helical" evidence="1">
    <location>
        <begin position="42"/>
        <end position="63"/>
    </location>
</feature>
<accession>A0A8J2P608</accession>
<keyword evidence="1" id="KW-0472">Membrane</keyword>
<gene>
    <name evidence="2" type="ORF">AFUS01_LOCUS21649</name>
</gene>
<protein>
    <submittedName>
        <fullName evidence="2">Uncharacterized protein</fullName>
    </submittedName>
</protein>
<evidence type="ECO:0000313" key="2">
    <source>
        <dbReference type="EMBL" id="CAG7733190.1"/>
    </source>
</evidence>
<feature type="transmembrane region" description="Helical" evidence="1">
    <location>
        <begin position="230"/>
        <end position="259"/>
    </location>
</feature>
<evidence type="ECO:0000256" key="1">
    <source>
        <dbReference type="SAM" id="Phobius"/>
    </source>
</evidence>
<dbReference type="EMBL" id="CAJVCH010244776">
    <property type="protein sequence ID" value="CAG7733190.1"/>
    <property type="molecule type" value="Genomic_DNA"/>
</dbReference>
<keyword evidence="1" id="KW-1133">Transmembrane helix</keyword>
<proteinExistence type="predicted"/>
<name>A0A8J2P608_9HEXA</name>
<sequence length="427" mass="49200">MLTDRTYKLLAFHFRLASFVHAQPFKWEAQAGISSLKFPRMFIYYAGNIISTVLTLWQLNVILQGISSGRRNLSMLLLDVTFGLAHVSGCFFQLQLCQNTELMAGLLNHLFFFDKTFTIKYCSADRTGRNHLKVKVVDGKHVNRNGKQKHEGNSATAHFKRWFEMANAGKHILERTPQKSISDKCEVIVGMVFCPITYSFLVLGLFLLNPEDARYLYSFFPKTSKSTLTLYLWSFVEVMHILKYCLVFNTMLFIIMIYARSTIFWLFQLSGSDTKINIVVTKPPDKSEAIKNYKIFQVMNAHFNHCYSKIGLPAFKTLNIALHVLAIFVTITFYGRIPLAGYLIFPMGNFMWFFIEADMYPLLGQINYSSKNYLSSWKLQLGKETRRDFRSMFPLGVQVSIVNSIDRSTVLNLWSVILTLVINLILI</sequence>
<feature type="transmembrane region" description="Helical" evidence="1">
    <location>
        <begin position="187"/>
        <end position="209"/>
    </location>
</feature>
<dbReference type="AlphaFoldDB" id="A0A8J2P608"/>
<dbReference type="Proteomes" id="UP000708208">
    <property type="component" value="Unassembled WGS sequence"/>
</dbReference>
<keyword evidence="1" id="KW-0812">Transmembrane</keyword>
<organism evidence="2 3">
    <name type="scientific">Allacma fusca</name>
    <dbReference type="NCBI Taxonomy" id="39272"/>
    <lineage>
        <taxon>Eukaryota</taxon>
        <taxon>Metazoa</taxon>
        <taxon>Ecdysozoa</taxon>
        <taxon>Arthropoda</taxon>
        <taxon>Hexapoda</taxon>
        <taxon>Collembola</taxon>
        <taxon>Symphypleona</taxon>
        <taxon>Sminthuridae</taxon>
        <taxon>Allacma</taxon>
    </lineage>
</organism>
<evidence type="ECO:0000313" key="3">
    <source>
        <dbReference type="Proteomes" id="UP000708208"/>
    </source>
</evidence>
<reference evidence="2" key="1">
    <citation type="submission" date="2021-06" db="EMBL/GenBank/DDBJ databases">
        <authorList>
            <person name="Hodson N. C."/>
            <person name="Mongue J. A."/>
            <person name="Jaron S. K."/>
        </authorList>
    </citation>
    <scope>NUCLEOTIDE SEQUENCE</scope>
</reference>
<comment type="caution">
    <text evidence="2">The sequence shown here is derived from an EMBL/GenBank/DDBJ whole genome shotgun (WGS) entry which is preliminary data.</text>
</comment>
<keyword evidence="3" id="KW-1185">Reference proteome</keyword>
<feature type="transmembrane region" description="Helical" evidence="1">
    <location>
        <begin position="320"/>
        <end position="345"/>
    </location>
</feature>